<proteinExistence type="predicted"/>
<feature type="transmembrane region" description="Helical" evidence="1">
    <location>
        <begin position="41"/>
        <end position="67"/>
    </location>
</feature>
<dbReference type="AlphaFoldDB" id="A0A974DEU4"/>
<protein>
    <submittedName>
        <fullName evidence="2">Uncharacterized protein</fullName>
    </submittedName>
</protein>
<organism evidence="2 3">
    <name type="scientific">Xenopus laevis</name>
    <name type="common">African clawed frog</name>
    <dbReference type="NCBI Taxonomy" id="8355"/>
    <lineage>
        <taxon>Eukaryota</taxon>
        <taxon>Metazoa</taxon>
        <taxon>Chordata</taxon>
        <taxon>Craniata</taxon>
        <taxon>Vertebrata</taxon>
        <taxon>Euteleostomi</taxon>
        <taxon>Amphibia</taxon>
        <taxon>Batrachia</taxon>
        <taxon>Anura</taxon>
        <taxon>Pipoidea</taxon>
        <taxon>Pipidae</taxon>
        <taxon>Xenopodinae</taxon>
        <taxon>Xenopus</taxon>
        <taxon>Xenopus</taxon>
    </lineage>
</organism>
<dbReference type="EMBL" id="CM004470">
    <property type="protein sequence ID" value="OCT90713.1"/>
    <property type="molecule type" value="Genomic_DNA"/>
</dbReference>
<accession>A0A974DEU4</accession>
<keyword evidence="1" id="KW-1133">Transmembrane helix</keyword>
<keyword evidence="1" id="KW-0812">Transmembrane</keyword>
<keyword evidence="1" id="KW-0472">Membrane</keyword>
<dbReference type="Proteomes" id="UP000694892">
    <property type="component" value="Chromosome 3L"/>
</dbReference>
<reference evidence="3" key="1">
    <citation type="journal article" date="2016" name="Nature">
        <title>Genome evolution in the allotetraploid frog Xenopus laevis.</title>
        <authorList>
            <person name="Session A.M."/>
            <person name="Uno Y."/>
            <person name="Kwon T."/>
            <person name="Chapman J.A."/>
            <person name="Toyoda A."/>
            <person name="Takahashi S."/>
            <person name="Fukui A."/>
            <person name="Hikosaka A."/>
            <person name="Suzuki A."/>
            <person name="Kondo M."/>
            <person name="van Heeringen S.J."/>
            <person name="Quigley I."/>
            <person name="Heinz S."/>
            <person name="Ogino H."/>
            <person name="Ochi H."/>
            <person name="Hellsten U."/>
            <person name="Lyons J.B."/>
            <person name="Simakov O."/>
            <person name="Putnam N."/>
            <person name="Stites J."/>
            <person name="Kuroki Y."/>
            <person name="Tanaka T."/>
            <person name="Michiue T."/>
            <person name="Watanabe M."/>
            <person name="Bogdanovic O."/>
            <person name="Lister R."/>
            <person name="Georgiou G."/>
            <person name="Paranjpe S.S."/>
            <person name="van Kruijsbergen I."/>
            <person name="Shu S."/>
            <person name="Carlson J."/>
            <person name="Kinoshita T."/>
            <person name="Ohta Y."/>
            <person name="Mawaribuchi S."/>
            <person name="Jenkins J."/>
            <person name="Grimwood J."/>
            <person name="Schmutz J."/>
            <person name="Mitros T."/>
            <person name="Mozaffari S.V."/>
            <person name="Suzuki Y."/>
            <person name="Haramoto Y."/>
            <person name="Yamamoto T.S."/>
            <person name="Takagi C."/>
            <person name="Heald R."/>
            <person name="Miller K."/>
            <person name="Haudenschild C."/>
            <person name="Kitzman J."/>
            <person name="Nakayama T."/>
            <person name="Izutsu Y."/>
            <person name="Robert J."/>
            <person name="Fortriede J."/>
            <person name="Burns K."/>
            <person name="Lotay V."/>
            <person name="Karimi K."/>
            <person name="Yasuoka Y."/>
            <person name="Dichmann D.S."/>
            <person name="Flajnik M.F."/>
            <person name="Houston D.W."/>
            <person name="Shendure J."/>
            <person name="DuPasquier L."/>
            <person name="Vize P.D."/>
            <person name="Zorn A.M."/>
            <person name="Ito M."/>
            <person name="Marcotte E.M."/>
            <person name="Wallingford J.B."/>
            <person name="Ito Y."/>
            <person name="Asashima M."/>
            <person name="Ueno N."/>
            <person name="Matsuda Y."/>
            <person name="Veenstra G.J."/>
            <person name="Fujiyama A."/>
            <person name="Harland R.M."/>
            <person name="Taira M."/>
            <person name="Rokhsar D.S."/>
        </authorList>
    </citation>
    <scope>NUCLEOTIDE SEQUENCE [LARGE SCALE GENOMIC DNA]</scope>
    <source>
        <strain evidence="3">J</strain>
    </source>
</reference>
<evidence type="ECO:0000256" key="1">
    <source>
        <dbReference type="SAM" id="Phobius"/>
    </source>
</evidence>
<evidence type="ECO:0000313" key="2">
    <source>
        <dbReference type="EMBL" id="OCT90713.1"/>
    </source>
</evidence>
<evidence type="ECO:0000313" key="3">
    <source>
        <dbReference type="Proteomes" id="UP000694892"/>
    </source>
</evidence>
<name>A0A974DEU4_XENLA</name>
<sequence>MLGLKVPNVMLMWVAEGLPSGLACLFTNRVFLLVVNFMVSVGILLCGFCALRVGVFLMFLSLFLYLWPRVGNPFIQSPMANTSMVNLIGSVQSDWCIGSRSILDPEEKNRTRAVSFSYLY</sequence>
<feature type="transmembrane region" description="Helical" evidence="1">
    <location>
        <begin position="12"/>
        <end position="35"/>
    </location>
</feature>
<gene>
    <name evidence="2" type="ORF">XELAEV_18019330mg</name>
</gene>